<comment type="caution">
    <text evidence="1">The sequence shown here is derived from an EMBL/GenBank/DDBJ whole genome shotgun (WGS) entry which is preliminary data.</text>
</comment>
<organism evidence="1 2">
    <name type="scientific">Coemansia javaensis</name>
    <dbReference type="NCBI Taxonomy" id="2761396"/>
    <lineage>
        <taxon>Eukaryota</taxon>
        <taxon>Fungi</taxon>
        <taxon>Fungi incertae sedis</taxon>
        <taxon>Zoopagomycota</taxon>
        <taxon>Kickxellomycotina</taxon>
        <taxon>Kickxellomycetes</taxon>
        <taxon>Kickxellales</taxon>
        <taxon>Kickxellaceae</taxon>
        <taxon>Coemansia</taxon>
    </lineage>
</organism>
<keyword evidence="2" id="KW-1185">Reference proteome</keyword>
<reference evidence="1" key="1">
    <citation type="submission" date="2022-07" db="EMBL/GenBank/DDBJ databases">
        <title>Phylogenomic reconstructions and comparative analyses of Kickxellomycotina fungi.</title>
        <authorList>
            <person name="Reynolds N.K."/>
            <person name="Stajich J.E."/>
            <person name="Barry K."/>
            <person name="Grigoriev I.V."/>
            <person name="Crous P."/>
            <person name="Smith M.E."/>
        </authorList>
    </citation>
    <scope>NUCLEOTIDE SEQUENCE</scope>
    <source>
        <strain evidence="1">NBRC 105414</strain>
    </source>
</reference>
<evidence type="ECO:0000313" key="1">
    <source>
        <dbReference type="EMBL" id="KAJ2779122.1"/>
    </source>
</evidence>
<protein>
    <recommendedName>
        <fullName evidence="3">Transcription initiation factor IIB</fullName>
    </recommendedName>
</protein>
<evidence type="ECO:0000313" key="2">
    <source>
        <dbReference type="Proteomes" id="UP001140217"/>
    </source>
</evidence>
<dbReference type="EMBL" id="JANBUL010000192">
    <property type="protein sequence ID" value="KAJ2779122.1"/>
    <property type="molecule type" value="Genomic_DNA"/>
</dbReference>
<accession>A0A9W8H4Y1</accession>
<dbReference type="OrthoDB" id="5558378at2759"/>
<dbReference type="SUPFAM" id="SSF47954">
    <property type="entry name" value="Cyclin-like"/>
    <property type="match status" value="1"/>
</dbReference>
<name>A0A9W8H4Y1_9FUNG</name>
<proteinExistence type="predicted"/>
<dbReference type="CDD" id="cd00043">
    <property type="entry name" value="CYCLIN_SF"/>
    <property type="match status" value="1"/>
</dbReference>
<dbReference type="Gene3D" id="1.10.472.170">
    <property type="match status" value="1"/>
</dbReference>
<evidence type="ECO:0008006" key="3">
    <source>
        <dbReference type="Google" id="ProtNLM"/>
    </source>
</evidence>
<dbReference type="AlphaFoldDB" id="A0A9W8H4Y1"/>
<sequence length="489" mass="50806">MAGMAAACAECGCAELVRDGGDEYCSECGAVAESVLLTADYSHAAEGEMHRNYVPRQARADRAAPGEARARKRWNAEMAAEARAAVDGVCAAVGQPGLAERARRILDGRVRALMAAGARVVFGAWTAVRACACVYVAAREAGRALTLVDVARASRISVFAVGREAKRTLAALALDLPAPDPLLRAEAAANRLFGAAHAAAASPARRAELAAALAAGAPRAAQRFPDELLALLAAHTELRPRLAEATAALLAFDRGCARDTGVNPNTLVCAALALGVEHLYAASEHTPARALRPGQRGVVLRLAALGTGAGVRTAAAHADGTRRALVRAAAAVPWLAAARVTRDSVAAHALDIAFCHAQAQAWLFSLPPAARPAEAPRHAASLPSAPAFARAERLRARRAKMLDAPPAAAAASGDEAAVVARLHRLGVGRDALLALPLPALQQLLPAAERSHRLTDAARARLDRPVLCAEDMSDAELAEYIDSGTNDIHR</sequence>
<dbReference type="InterPro" id="IPR036915">
    <property type="entry name" value="Cyclin-like_sf"/>
</dbReference>
<gene>
    <name evidence="1" type="ORF">H4R18_004187</name>
</gene>
<dbReference type="Proteomes" id="UP001140217">
    <property type="component" value="Unassembled WGS sequence"/>
</dbReference>